<reference evidence="2 3" key="1">
    <citation type="journal article" date="2024" name="Nat. Commun.">
        <title>Phylogenomics reveals the evolutionary origins of lichenization in chlorophyte algae.</title>
        <authorList>
            <person name="Puginier C."/>
            <person name="Libourel C."/>
            <person name="Otte J."/>
            <person name="Skaloud P."/>
            <person name="Haon M."/>
            <person name="Grisel S."/>
            <person name="Petersen M."/>
            <person name="Berrin J.G."/>
            <person name="Delaux P.M."/>
            <person name="Dal Grande F."/>
            <person name="Keller J."/>
        </authorList>
    </citation>
    <scope>NUCLEOTIDE SEQUENCE [LARGE SCALE GENOMIC DNA]</scope>
    <source>
        <strain evidence="2 3">SAG 2145</strain>
    </source>
</reference>
<protein>
    <submittedName>
        <fullName evidence="2">Uncharacterized protein</fullName>
    </submittedName>
</protein>
<sequence>MRGQLWLLLFAAALYCAVPALAHKEWNFKDMNTSFGERPKGTWRYLPVAERWETRRQQNPPVSHWKVNPSKGELVTFVLPLKASEAEFGYLRNQLTLFERHLDFTGVREILILMPADGISKAMKTLKEAIKNLKRIHQLPIRLAPEALSVPDLLEGSAAAARFSTAKGWVRQQIVKMGAAELVETPFMLMLDADIFLLRKMSGTDLFMTSDCTASSPVCDSKAETEYRAKVDLLPINFGDTDSLRWWGNSAMVLQLNVTFGAWESALGITPQVVSTDLFKELGYYIQKRFDVPSWRAYLLDIAKRWDDHQFELRGEWLHDPAFTEWSLLYIYGMHSEKFFQYHTAGRLLQGNEVWHEEAWDDWDPCKSQSDPSIQGYFSLVQSRMEKHPDDILKRLKKCWSSG</sequence>
<proteinExistence type="predicted"/>
<feature type="signal peptide" evidence="1">
    <location>
        <begin position="1"/>
        <end position="22"/>
    </location>
</feature>
<dbReference type="AlphaFoldDB" id="A0AAW1RJC6"/>
<evidence type="ECO:0000313" key="3">
    <source>
        <dbReference type="Proteomes" id="UP001438707"/>
    </source>
</evidence>
<comment type="caution">
    <text evidence="2">The sequence shown here is derived from an EMBL/GenBank/DDBJ whole genome shotgun (WGS) entry which is preliminary data.</text>
</comment>
<gene>
    <name evidence="2" type="ORF">WJX74_010311</name>
</gene>
<organism evidence="2 3">
    <name type="scientific">Apatococcus lobatus</name>
    <dbReference type="NCBI Taxonomy" id="904363"/>
    <lineage>
        <taxon>Eukaryota</taxon>
        <taxon>Viridiplantae</taxon>
        <taxon>Chlorophyta</taxon>
        <taxon>core chlorophytes</taxon>
        <taxon>Trebouxiophyceae</taxon>
        <taxon>Chlorellales</taxon>
        <taxon>Chlorellaceae</taxon>
        <taxon>Apatococcus</taxon>
    </lineage>
</organism>
<keyword evidence="3" id="KW-1185">Reference proteome</keyword>
<name>A0AAW1RJC6_9CHLO</name>
<dbReference type="Pfam" id="PF20102">
    <property type="entry name" value="DUF6492"/>
    <property type="match status" value="1"/>
</dbReference>
<accession>A0AAW1RJC6</accession>
<feature type="chain" id="PRO_5043340419" evidence="1">
    <location>
        <begin position="23"/>
        <end position="403"/>
    </location>
</feature>
<dbReference type="InterPro" id="IPR045499">
    <property type="entry name" value="DUF6492"/>
</dbReference>
<evidence type="ECO:0000256" key="1">
    <source>
        <dbReference type="SAM" id="SignalP"/>
    </source>
</evidence>
<dbReference type="EMBL" id="JALJOS010000010">
    <property type="protein sequence ID" value="KAK9833941.1"/>
    <property type="molecule type" value="Genomic_DNA"/>
</dbReference>
<keyword evidence="1" id="KW-0732">Signal</keyword>
<evidence type="ECO:0000313" key="2">
    <source>
        <dbReference type="EMBL" id="KAK9833941.1"/>
    </source>
</evidence>
<dbReference type="Proteomes" id="UP001438707">
    <property type="component" value="Unassembled WGS sequence"/>
</dbReference>